<dbReference type="InterPro" id="IPR002935">
    <property type="entry name" value="SAM_O-MeTrfase"/>
</dbReference>
<accession>A0A382QPE7</accession>
<name>A0A382QPE7_9ZZZZ</name>
<protein>
    <recommendedName>
        <fullName evidence="5">O-methyltransferase domain-containing protein</fullName>
    </recommendedName>
</protein>
<dbReference type="GO" id="GO:0008171">
    <property type="term" value="F:O-methyltransferase activity"/>
    <property type="evidence" value="ECO:0007669"/>
    <property type="project" value="InterPro"/>
</dbReference>
<evidence type="ECO:0000256" key="2">
    <source>
        <dbReference type="ARBA" id="ARBA00022679"/>
    </source>
</evidence>
<dbReference type="Pfam" id="PF01596">
    <property type="entry name" value="Methyltransf_3"/>
    <property type="match status" value="1"/>
</dbReference>
<keyword evidence="3" id="KW-0949">S-adenosyl-L-methionine</keyword>
<keyword evidence="2" id="KW-0808">Transferase</keyword>
<dbReference type="GO" id="GO:0032259">
    <property type="term" value="P:methylation"/>
    <property type="evidence" value="ECO:0007669"/>
    <property type="project" value="UniProtKB-KW"/>
</dbReference>
<dbReference type="AlphaFoldDB" id="A0A382QPE7"/>
<keyword evidence="1" id="KW-0489">Methyltransferase</keyword>
<dbReference type="Gene3D" id="3.40.50.150">
    <property type="entry name" value="Vaccinia Virus protein VP39"/>
    <property type="match status" value="1"/>
</dbReference>
<evidence type="ECO:0000256" key="3">
    <source>
        <dbReference type="ARBA" id="ARBA00022691"/>
    </source>
</evidence>
<dbReference type="GO" id="GO:0008757">
    <property type="term" value="F:S-adenosylmethionine-dependent methyltransferase activity"/>
    <property type="evidence" value="ECO:0007669"/>
    <property type="project" value="TreeGrafter"/>
</dbReference>
<gene>
    <name evidence="4" type="ORF">METZ01_LOCUS339065</name>
</gene>
<organism evidence="4">
    <name type="scientific">marine metagenome</name>
    <dbReference type="NCBI Taxonomy" id="408172"/>
    <lineage>
        <taxon>unclassified sequences</taxon>
        <taxon>metagenomes</taxon>
        <taxon>ecological metagenomes</taxon>
    </lineage>
</organism>
<dbReference type="InterPro" id="IPR029063">
    <property type="entry name" value="SAM-dependent_MTases_sf"/>
</dbReference>
<dbReference type="SUPFAM" id="SSF53335">
    <property type="entry name" value="S-adenosyl-L-methionine-dependent methyltransferases"/>
    <property type="match status" value="1"/>
</dbReference>
<evidence type="ECO:0000313" key="4">
    <source>
        <dbReference type="EMBL" id="SVC86211.1"/>
    </source>
</evidence>
<dbReference type="PROSITE" id="PS51682">
    <property type="entry name" value="SAM_OMT_I"/>
    <property type="match status" value="1"/>
</dbReference>
<dbReference type="CDD" id="cd02440">
    <property type="entry name" value="AdoMet_MTases"/>
    <property type="match status" value="1"/>
</dbReference>
<dbReference type="InterPro" id="IPR050362">
    <property type="entry name" value="Cation-dep_OMT"/>
</dbReference>
<sequence>MIDIVPKEILNYCENHSLSESDIYHKITQLTYKIEKIPQMLSGKMVGNVLQLLLKLMNARNVLELGTFTGYSALKMAEVLPDGGTVTTIDIAPSPIAQKVFEEAKWGRQIKQLTGDASKILSGIGEVFDLIFIDADKRNYPNYYKKGKLLVRKGGLMIFDNALWDGMVLNPQDEQTKAIDTTNKLAKEDLEIFNQILPIRDGLLICQKLV</sequence>
<dbReference type="PANTHER" id="PTHR10509:SF14">
    <property type="entry name" value="CAFFEOYL-COA O-METHYLTRANSFERASE 3-RELATED"/>
    <property type="match status" value="1"/>
</dbReference>
<proteinExistence type="predicted"/>
<dbReference type="PANTHER" id="PTHR10509">
    <property type="entry name" value="O-METHYLTRANSFERASE-RELATED"/>
    <property type="match status" value="1"/>
</dbReference>
<dbReference type="EMBL" id="UINC01115295">
    <property type="protein sequence ID" value="SVC86211.1"/>
    <property type="molecule type" value="Genomic_DNA"/>
</dbReference>
<reference evidence="4" key="1">
    <citation type="submission" date="2018-05" db="EMBL/GenBank/DDBJ databases">
        <authorList>
            <person name="Lanie J.A."/>
            <person name="Ng W.-L."/>
            <person name="Kazmierczak K.M."/>
            <person name="Andrzejewski T.M."/>
            <person name="Davidsen T.M."/>
            <person name="Wayne K.J."/>
            <person name="Tettelin H."/>
            <person name="Glass J.I."/>
            <person name="Rusch D."/>
            <person name="Podicherti R."/>
            <person name="Tsui H.-C.T."/>
            <person name="Winkler M.E."/>
        </authorList>
    </citation>
    <scope>NUCLEOTIDE SEQUENCE</scope>
</reference>
<evidence type="ECO:0000256" key="1">
    <source>
        <dbReference type="ARBA" id="ARBA00022603"/>
    </source>
</evidence>
<evidence type="ECO:0008006" key="5">
    <source>
        <dbReference type="Google" id="ProtNLM"/>
    </source>
</evidence>